<dbReference type="OrthoDB" id="3994209at2759"/>
<reference evidence="2" key="1">
    <citation type="submission" date="2020-10" db="EMBL/GenBank/DDBJ databases">
        <authorList>
            <person name="Palmer J.M."/>
        </authorList>
    </citation>
    <scope>NUCLEOTIDE SEQUENCE</scope>
    <source>
        <strain evidence="2">UCD 2041</strain>
    </source>
</reference>
<name>A0A871RIJ9_DEKBR</name>
<dbReference type="GeneID" id="64574841"/>
<feature type="compositionally biased region" description="Low complexity" evidence="1">
    <location>
        <begin position="8"/>
        <end position="24"/>
    </location>
</feature>
<evidence type="ECO:0000313" key="2">
    <source>
        <dbReference type="EMBL" id="QOU22732.1"/>
    </source>
</evidence>
<gene>
    <name evidence="2" type="ORF">BRETT_002917</name>
</gene>
<protein>
    <submittedName>
        <fullName evidence="2">Uncharacterized protein</fullName>
    </submittedName>
</protein>
<organism evidence="2 3">
    <name type="scientific">Dekkera bruxellensis</name>
    <name type="common">Brettanomyces custersii</name>
    <dbReference type="NCBI Taxonomy" id="5007"/>
    <lineage>
        <taxon>Eukaryota</taxon>
        <taxon>Fungi</taxon>
        <taxon>Dikarya</taxon>
        <taxon>Ascomycota</taxon>
        <taxon>Saccharomycotina</taxon>
        <taxon>Pichiomycetes</taxon>
        <taxon>Pichiales</taxon>
        <taxon>Pichiaceae</taxon>
        <taxon>Brettanomyces</taxon>
    </lineage>
</organism>
<evidence type="ECO:0000256" key="1">
    <source>
        <dbReference type="SAM" id="MobiDB-lite"/>
    </source>
</evidence>
<dbReference type="KEGG" id="bbrx:BRETT_002917"/>
<dbReference type="EMBL" id="CP063137">
    <property type="protein sequence ID" value="QOU22732.1"/>
    <property type="molecule type" value="Genomic_DNA"/>
</dbReference>
<feature type="region of interest" description="Disordered" evidence="1">
    <location>
        <begin position="1"/>
        <end position="24"/>
    </location>
</feature>
<dbReference type="Proteomes" id="UP000663131">
    <property type="component" value="Chromosome 9"/>
</dbReference>
<proteinExistence type="predicted"/>
<reference evidence="2" key="2">
    <citation type="journal article" name="BMC Genomics">
        <title>New genome assemblies reveal patterns of domestication and adaptation across Brettanomyces (Dekkera) species.</title>
        <authorList>
            <person name="Roach M.J."/>
            <person name="Borneman A.R."/>
        </authorList>
    </citation>
    <scope>NUCLEOTIDE SEQUENCE</scope>
    <source>
        <strain evidence="2">UCD 2041</strain>
    </source>
</reference>
<dbReference type="RefSeq" id="XP_041139225.1">
    <property type="nucleotide sequence ID" value="XM_041281434.1"/>
</dbReference>
<sequence length="235" mass="26917">MNLVNAYSSDSESDSFSGSDINSDNFDQVSGEILPKVKDSDLHDNKLIPGLIPRQIRFKEQRIQEPEIDEEQLEILRYNQLDNIHDGEAKPLETDIANIFGLQRQDGQNATKFADTTKGTIKEALNTVRKFKNSDFENVKILPLKRKAEDETKSNSKERKTAKEPVMQEINMTNFYKQNSELIREGKLNINEQIRQNASPKYFSAGNNNLTHIIQFTEKNKTLLKPKSEGTNKEQ</sequence>
<dbReference type="AlphaFoldDB" id="A0A871RIJ9"/>
<accession>A0A871RIJ9</accession>
<evidence type="ECO:0000313" key="3">
    <source>
        <dbReference type="Proteomes" id="UP000663131"/>
    </source>
</evidence>